<dbReference type="Proteomes" id="UP000095281">
    <property type="component" value="Unplaced"/>
</dbReference>
<sequence length="175" mass="20504">MTLQEAELKENSEQEKEEVNYGIIFPAIFHPQKALELIENKNIEIFSSLYYVYNEVEEEKLTKEECSVILKNIKIDKRTKKPTTTFYQFFFTIPHLRIKIEQLIINQAIINLFIEENENPKEREYLNADIINSLEIENAELSIPPQENAKLLLAHCRPIIKKYSGQRGEHSGGKH</sequence>
<name>A0A1I8BN54_MELHA</name>
<accession>A0A1I8BN54</accession>
<organism evidence="1 2">
    <name type="scientific">Meloidogyne hapla</name>
    <name type="common">Root-knot nematode worm</name>
    <dbReference type="NCBI Taxonomy" id="6305"/>
    <lineage>
        <taxon>Eukaryota</taxon>
        <taxon>Metazoa</taxon>
        <taxon>Ecdysozoa</taxon>
        <taxon>Nematoda</taxon>
        <taxon>Chromadorea</taxon>
        <taxon>Rhabditida</taxon>
        <taxon>Tylenchina</taxon>
        <taxon>Tylenchomorpha</taxon>
        <taxon>Tylenchoidea</taxon>
        <taxon>Meloidogynidae</taxon>
        <taxon>Meloidogyninae</taxon>
        <taxon>Meloidogyne</taxon>
    </lineage>
</organism>
<evidence type="ECO:0000313" key="2">
    <source>
        <dbReference type="WBParaSite" id="MhA1_Contig316.frz3.gene9"/>
    </source>
</evidence>
<reference evidence="2" key="1">
    <citation type="submission" date="2016-11" db="UniProtKB">
        <authorList>
            <consortium name="WormBaseParasite"/>
        </authorList>
    </citation>
    <scope>IDENTIFICATION</scope>
</reference>
<protein>
    <submittedName>
        <fullName evidence="2">Uncharacterized protein</fullName>
    </submittedName>
</protein>
<evidence type="ECO:0000313" key="1">
    <source>
        <dbReference type="Proteomes" id="UP000095281"/>
    </source>
</evidence>
<dbReference type="AlphaFoldDB" id="A0A1I8BN54"/>
<proteinExistence type="predicted"/>
<dbReference type="WBParaSite" id="MhA1_Contig316.frz3.gene9">
    <property type="protein sequence ID" value="MhA1_Contig316.frz3.gene9"/>
    <property type="gene ID" value="MhA1_Contig316.frz3.gene9"/>
</dbReference>
<keyword evidence="1" id="KW-1185">Reference proteome</keyword>